<reference evidence="2" key="1">
    <citation type="submission" date="2022-05" db="EMBL/GenBank/DDBJ databases">
        <authorList>
            <person name="Pankratov T."/>
        </authorList>
    </citation>
    <scope>NUCLEOTIDE SEQUENCE</scope>
    <source>
        <strain evidence="2">BP6-180914</strain>
    </source>
</reference>
<proteinExistence type="predicted"/>
<evidence type="ECO:0000313" key="2">
    <source>
        <dbReference type="EMBL" id="MCW6509732.1"/>
    </source>
</evidence>
<dbReference type="InterPro" id="IPR025669">
    <property type="entry name" value="AAA_dom"/>
</dbReference>
<accession>A0AA41Z5N3</accession>
<sequence length="265" mass="28433">MLRGYSARIIAVANRKGGVGKSTTVVNLAAELANRGYRVLAVDLDPQGHAGLGLGILARAADKTAHSALVERQVWLGTSIRSTAIKNLDVLPADREFDGVIHASDPRCLAKALAPLRSRYDVILIDTPPGSANLIVCALLASDGVLVPTLLEHLSFDGVRQFSRTYHHVAMGLNAALMGLAIVPTRVDLRSKVQQHVLSQLNRGFGLSQVMPGIRVDISLCEAFGHHEPVRCYKSGSRAVGDFARVADDVIHRFACHEIGVEAVN</sequence>
<evidence type="ECO:0000313" key="3">
    <source>
        <dbReference type="Proteomes" id="UP001165667"/>
    </source>
</evidence>
<protein>
    <submittedName>
        <fullName evidence="2">ParA family protein</fullName>
    </submittedName>
</protein>
<dbReference type="InterPro" id="IPR050678">
    <property type="entry name" value="DNA_Partitioning_ATPase"/>
</dbReference>
<dbReference type="CDD" id="cd02042">
    <property type="entry name" value="ParAB_family"/>
    <property type="match status" value="1"/>
</dbReference>
<evidence type="ECO:0000259" key="1">
    <source>
        <dbReference type="Pfam" id="PF13614"/>
    </source>
</evidence>
<dbReference type="Proteomes" id="UP001165667">
    <property type="component" value="Unassembled WGS sequence"/>
</dbReference>
<dbReference type="RefSeq" id="WP_282586105.1">
    <property type="nucleotide sequence ID" value="NZ_JAMOIM010000011.1"/>
</dbReference>
<dbReference type="PANTHER" id="PTHR13696">
    <property type="entry name" value="P-LOOP CONTAINING NUCLEOSIDE TRIPHOSPHATE HYDROLASE"/>
    <property type="match status" value="1"/>
</dbReference>
<dbReference type="Pfam" id="PF13614">
    <property type="entry name" value="AAA_31"/>
    <property type="match status" value="1"/>
</dbReference>
<dbReference type="Gene3D" id="3.40.50.300">
    <property type="entry name" value="P-loop containing nucleotide triphosphate hydrolases"/>
    <property type="match status" value="1"/>
</dbReference>
<dbReference type="PANTHER" id="PTHR13696:SF52">
    <property type="entry name" value="PARA FAMILY PROTEIN CT_582"/>
    <property type="match status" value="1"/>
</dbReference>
<comment type="caution">
    <text evidence="2">The sequence shown here is derived from an EMBL/GenBank/DDBJ whole genome shotgun (WGS) entry which is preliminary data.</text>
</comment>
<dbReference type="EMBL" id="JAMOIM010000011">
    <property type="protein sequence ID" value="MCW6509732.1"/>
    <property type="molecule type" value="Genomic_DNA"/>
</dbReference>
<feature type="domain" description="AAA" evidence="1">
    <location>
        <begin position="8"/>
        <end position="177"/>
    </location>
</feature>
<dbReference type="AlphaFoldDB" id="A0AA41Z5N3"/>
<dbReference type="PIRSF" id="PIRSF009320">
    <property type="entry name" value="Nuc_binding_HP_1000"/>
    <property type="match status" value="1"/>
</dbReference>
<gene>
    <name evidence="2" type="ORF">M8523_17080</name>
</gene>
<dbReference type="SUPFAM" id="SSF52540">
    <property type="entry name" value="P-loop containing nucleoside triphosphate hydrolases"/>
    <property type="match status" value="1"/>
</dbReference>
<organism evidence="2 3">
    <name type="scientific">Lichenifustis flavocetrariae</name>
    <dbReference type="NCBI Taxonomy" id="2949735"/>
    <lineage>
        <taxon>Bacteria</taxon>
        <taxon>Pseudomonadati</taxon>
        <taxon>Pseudomonadota</taxon>
        <taxon>Alphaproteobacteria</taxon>
        <taxon>Hyphomicrobiales</taxon>
        <taxon>Lichenihabitantaceae</taxon>
        <taxon>Lichenifustis</taxon>
    </lineage>
</organism>
<keyword evidence="3" id="KW-1185">Reference proteome</keyword>
<name>A0AA41Z5N3_9HYPH</name>
<dbReference type="InterPro" id="IPR027417">
    <property type="entry name" value="P-loop_NTPase"/>
</dbReference>